<gene>
    <name evidence="2" type="ORF">RRG08_058704</name>
</gene>
<evidence type="ECO:0000313" key="2">
    <source>
        <dbReference type="EMBL" id="KAK3758434.1"/>
    </source>
</evidence>
<protein>
    <submittedName>
        <fullName evidence="2">Uncharacterized protein</fullName>
    </submittedName>
</protein>
<proteinExistence type="predicted"/>
<evidence type="ECO:0000256" key="1">
    <source>
        <dbReference type="SAM" id="MobiDB-lite"/>
    </source>
</evidence>
<dbReference type="Proteomes" id="UP001283361">
    <property type="component" value="Unassembled WGS sequence"/>
</dbReference>
<feature type="region of interest" description="Disordered" evidence="1">
    <location>
        <begin position="263"/>
        <end position="288"/>
    </location>
</feature>
<accession>A0AAE0YW79</accession>
<dbReference type="AlphaFoldDB" id="A0AAE0YW79"/>
<organism evidence="2 3">
    <name type="scientific">Elysia crispata</name>
    <name type="common">lettuce slug</name>
    <dbReference type="NCBI Taxonomy" id="231223"/>
    <lineage>
        <taxon>Eukaryota</taxon>
        <taxon>Metazoa</taxon>
        <taxon>Spiralia</taxon>
        <taxon>Lophotrochozoa</taxon>
        <taxon>Mollusca</taxon>
        <taxon>Gastropoda</taxon>
        <taxon>Heterobranchia</taxon>
        <taxon>Euthyneura</taxon>
        <taxon>Panpulmonata</taxon>
        <taxon>Sacoglossa</taxon>
        <taxon>Placobranchoidea</taxon>
        <taxon>Plakobranchidae</taxon>
        <taxon>Elysia</taxon>
    </lineage>
</organism>
<keyword evidence="3" id="KW-1185">Reference proteome</keyword>
<comment type="caution">
    <text evidence="2">The sequence shown here is derived from an EMBL/GenBank/DDBJ whole genome shotgun (WGS) entry which is preliminary data.</text>
</comment>
<reference evidence="2" key="1">
    <citation type="journal article" date="2023" name="G3 (Bethesda)">
        <title>A reference genome for the long-term kleptoplast-retaining sea slug Elysia crispata morphotype clarki.</title>
        <authorList>
            <person name="Eastman K.E."/>
            <person name="Pendleton A.L."/>
            <person name="Shaikh M.A."/>
            <person name="Suttiyut T."/>
            <person name="Ogas R."/>
            <person name="Tomko P."/>
            <person name="Gavelis G."/>
            <person name="Widhalm J.R."/>
            <person name="Wisecaver J.H."/>
        </authorList>
    </citation>
    <scope>NUCLEOTIDE SEQUENCE</scope>
    <source>
        <strain evidence="2">ECLA1</strain>
    </source>
</reference>
<sequence length="288" mass="32363">MGVRQGARLVWRKLKEVKINSIALHSHFGLARGALHSAKRLITDTECRKTRPAVQTLPQLCLPRETEKLFFLPGLELVKHLVFLKIALEILLKFPKDSGKTMRKLGYFRWRKAACKISQMISFWVLRQWSKLSVSVVEQTVSVSSGANCQCQKWSKLSVVEQTVSVSSRANCQCQKWSKLSVCIQSFRVPSPVISFRALHLSLSQHPTYHMSEPDPATAVRAPRGYHNLSKWFRLESAVPSLNVSERLPGLTDIRCEAGEQTNTASSFGDSVEPKKFGGEGKWALGTE</sequence>
<evidence type="ECO:0000313" key="3">
    <source>
        <dbReference type="Proteomes" id="UP001283361"/>
    </source>
</evidence>
<dbReference type="EMBL" id="JAWDGP010005269">
    <property type="protein sequence ID" value="KAK3758434.1"/>
    <property type="molecule type" value="Genomic_DNA"/>
</dbReference>
<name>A0AAE0YW79_9GAST</name>